<evidence type="ECO:0000313" key="1">
    <source>
        <dbReference type="Proteomes" id="UP000046393"/>
    </source>
</evidence>
<reference evidence="2" key="1">
    <citation type="submission" date="2017-02" db="UniProtKB">
        <authorList>
            <consortium name="WormBaseParasite"/>
        </authorList>
    </citation>
    <scope>IDENTIFICATION</scope>
</reference>
<dbReference type="WBParaSite" id="SMUV_0000962201-mRNA-1">
    <property type="protein sequence ID" value="SMUV_0000962201-mRNA-1"/>
    <property type="gene ID" value="SMUV_0000962201"/>
</dbReference>
<keyword evidence="1" id="KW-1185">Reference proteome</keyword>
<proteinExistence type="predicted"/>
<protein>
    <submittedName>
        <fullName evidence="2">PINc domain-containing protein</fullName>
    </submittedName>
</protein>
<name>A0A0N5AXE5_9BILA</name>
<dbReference type="AlphaFoldDB" id="A0A0N5AXE5"/>
<organism evidence="1 2">
    <name type="scientific">Syphacia muris</name>
    <dbReference type="NCBI Taxonomy" id="451379"/>
    <lineage>
        <taxon>Eukaryota</taxon>
        <taxon>Metazoa</taxon>
        <taxon>Ecdysozoa</taxon>
        <taxon>Nematoda</taxon>
        <taxon>Chromadorea</taxon>
        <taxon>Rhabditida</taxon>
        <taxon>Spirurina</taxon>
        <taxon>Oxyuridomorpha</taxon>
        <taxon>Oxyuroidea</taxon>
        <taxon>Oxyuridae</taxon>
        <taxon>Syphacia</taxon>
    </lineage>
</organism>
<dbReference type="Proteomes" id="UP000046393">
    <property type="component" value="Unplaced"/>
</dbReference>
<sequence length="73" mass="8122">MAKAKVIWIDSAIQYLQAKFTLSSAIDMVISSVINMKNVKNNEFEEIITASRDSWGISLKSRGFDSVSSTVHL</sequence>
<accession>A0A0N5AXE5</accession>
<evidence type="ECO:0000313" key="2">
    <source>
        <dbReference type="WBParaSite" id="SMUV_0000962201-mRNA-1"/>
    </source>
</evidence>